<feature type="transmembrane region" description="Helical" evidence="1">
    <location>
        <begin position="333"/>
        <end position="362"/>
    </location>
</feature>
<keyword evidence="1" id="KW-0472">Membrane</keyword>
<dbReference type="FunCoup" id="A8XVH3">
    <property type="interactions" value="11"/>
</dbReference>
<reference evidence="2 3" key="2">
    <citation type="journal article" date="2011" name="PLoS Genet.">
        <title>Caenorhabditis briggsae recombinant inbred line genotypes reveal inter-strain incompatibility and the evolution of recombination.</title>
        <authorList>
            <person name="Ross J.A."/>
            <person name="Koboldt D.C."/>
            <person name="Staisch J.E."/>
            <person name="Chamberlin H.M."/>
            <person name="Gupta B.P."/>
            <person name="Miller R.D."/>
            <person name="Baird S.E."/>
            <person name="Haag E.S."/>
        </authorList>
    </citation>
    <scope>NUCLEOTIDE SEQUENCE [LARGE SCALE GENOMIC DNA]</scope>
    <source>
        <strain evidence="2 3">AF16</strain>
    </source>
</reference>
<dbReference type="InterPro" id="IPR003839">
    <property type="entry name" value="7TM_GPCR_serpentine_rcpt_Sru"/>
</dbReference>
<keyword evidence="3" id="KW-1185">Reference proteome</keyword>
<dbReference type="AlphaFoldDB" id="A8XVH3"/>
<protein>
    <submittedName>
        <fullName evidence="2">Protein CBR-SRU-38</fullName>
    </submittedName>
</protein>
<evidence type="ECO:0000313" key="4">
    <source>
        <dbReference type="WormBase" id="CBG19377"/>
    </source>
</evidence>
<organism evidence="2 3">
    <name type="scientific">Caenorhabditis briggsae</name>
    <dbReference type="NCBI Taxonomy" id="6238"/>
    <lineage>
        <taxon>Eukaryota</taxon>
        <taxon>Metazoa</taxon>
        <taxon>Ecdysozoa</taxon>
        <taxon>Nematoda</taxon>
        <taxon>Chromadorea</taxon>
        <taxon>Rhabditida</taxon>
        <taxon>Rhabditina</taxon>
        <taxon>Rhabditomorpha</taxon>
        <taxon>Rhabditoidea</taxon>
        <taxon>Rhabditidae</taxon>
        <taxon>Peloderinae</taxon>
        <taxon>Caenorhabditis</taxon>
    </lineage>
</organism>
<feature type="transmembrane region" description="Helical" evidence="1">
    <location>
        <begin position="203"/>
        <end position="228"/>
    </location>
</feature>
<feature type="transmembrane region" description="Helical" evidence="1">
    <location>
        <begin position="374"/>
        <end position="394"/>
    </location>
</feature>
<feature type="transmembrane region" description="Helical" evidence="1">
    <location>
        <begin position="20"/>
        <end position="46"/>
    </location>
</feature>
<dbReference type="KEGG" id="cbr:CBG_19377"/>
<sequence length="547" mass="62385">MSVYGFHPIDGLLEYYNFSYSFNVLTVFTVITSAYSIFSFGITLKMCHFYIKNRNGTVMKNGLRPDVFRLFLLMQLWNDFHVFLDFLVVRIPLTSIFTSYCAESKPELLLKILSLLFTGCVYSSHLLTLAFCVQRVLLLYSIEYQKEIISKTFDIISPLLIIIGQSLGIPHFLATSSCFQMGEPFPFGSIVITASRRDMPTYAIIYVVCTNVMIILIIATTALMFAKLQQKRKMSSELHQKYNSKAEKTLTATMVLILLPVVMPAILSIVDIFAYFLYPYLFLFRCICLDARAHMQIWNSANIVFDFLLVRIPSTTLVTSFCTSLRPGNFAPFFVAGLYFTFYLSQMFTVLFCFMRVLILFSPRNHNQLCTMSFLFWSPAAYVLSSVTSFSHVVSDLVCLQFDVPYQDGAIAISSTFTFGNKALNLAHLIFSTTIVLGIVTSTVTMLTKLRHRKLMSTTSRPFHRSKAEATLTITMFIIMIPDFFAQILSIGSLTGWSYYSYILVARPILFDSRVNIVSCYFYLTHPIFKQEPNSTVTVRSLNTTTY</sequence>
<dbReference type="PANTHER" id="PTHR47516:SF1">
    <property type="entry name" value="SERPENTINE RECEPTOR, CLASS T-RELATED"/>
    <property type="match status" value="1"/>
</dbReference>
<reference evidence="2 3" key="1">
    <citation type="journal article" date="2003" name="PLoS Biol.">
        <title>The genome sequence of Caenorhabditis briggsae: a platform for comparative genomics.</title>
        <authorList>
            <person name="Stein L.D."/>
            <person name="Bao Z."/>
            <person name="Blasiar D."/>
            <person name="Blumenthal T."/>
            <person name="Brent M.R."/>
            <person name="Chen N."/>
            <person name="Chinwalla A."/>
            <person name="Clarke L."/>
            <person name="Clee C."/>
            <person name="Coghlan A."/>
            <person name="Coulson A."/>
            <person name="D'Eustachio P."/>
            <person name="Fitch D.H."/>
            <person name="Fulton L.A."/>
            <person name="Fulton R.E."/>
            <person name="Griffiths-Jones S."/>
            <person name="Harris T.W."/>
            <person name="Hillier L.W."/>
            <person name="Kamath R."/>
            <person name="Kuwabara P.E."/>
            <person name="Mardis E.R."/>
            <person name="Marra M.A."/>
            <person name="Miner T.L."/>
            <person name="Minx P."/>
            <person name="Mullikin J.C."/>
            <person name="Plumb R.W."/>
            <person name="Rogers J."/>
            <person name="Schein J.E."/>
            <person name="Sohrmann M."/>
            <person name="Spieth J."/>
            <person name="Stajich J.E."/>
            <person name="Wei C."/>
            <person name="Willey D."/>
            <person name="Wilson R.K."/>
            <person name="Durbin R."/>
            <person name="Waterston R.H."/>
        </authorList>
    </citation>
    <scope>NUCLEOTIDE SEQUENCE [LARGE SCALE GENOMIC DNA]</scope>
    <source>
        <strain evidence="2 3">AF16</strain>
    </source>
</reference>
<dbReference type="OMA" id="QYGAIAF"/>
<evidence type="ECO:0000313" key="2">
    <source>
        <dbReference type="EMBL" id="CAP36641.1"/>
    </source>
</evidence>
<feature type="transmembrane region" description="Helical" evidence="1">
    <location>
        <begin position="249"/>
        <end position="266"/>
    </location>
</feature>
<feature type="transmembrane region" description="Helical" evidence="1">
    <location>
        <begin position="426"/>
        <end position="447"/>
    </location>
</feature>
<evidence type="ECO:0000313" key="3">
    <source>
        <dbReference type="Proteomes" id="UP000008549"/>
    </source>
</evidence>
<keyword evidence="1" id="KW-1133">Transmembrane helix</keyword>
<feature type="transmembrane region" description="Helical" evidence="1">
    <location>
        <begin position="468"/>
        <end position="493"/>
    </location>
</feature>
<dbReference type="eggNOG" id="ENOG502TGWJ">
    <property type="taxonomic scope" value="Eukaryota"/>
</dbReference>
<proteinExistence type="predicted"/>
<accession>A8XVH3</accession>
<feature type="transmembrane region" description="Helical" evidence="1">
    <location>
        <begin position="108"/>
        <end position="133"/>
    </location>
</feature>
<dbReference type="Proteomes" id="UP000008549">
    <property type="component" value="Unassembled WGS sequence"/>
</dbReference>
<dbReference type="HOGENOM" id="CLU_467131_0_0_1"/>
<name>A8XVH3_CAEBR</name>
<dbReference type="Gene3D" id="1.20.1070.10">
    <property type="entry name" value="Rhodopsin 7-helix transmembrane proteins"/>
    <property type="match status" value="1"/>
</dbReference>
<dbReference type="RefSeq" id="XP_002637632.1">
    <property type="nucleotide sequence ID" value="XM_002637586.1"/>
</dbReference>
<dbReference type="Pfam" id="PF10322">
    <property type="entry name" value="7TM_GPCR_Sru"/>
    <property type="match status" value="1"/>
</dbReference>
<dbReference type="GeneID" id="8579628"/>
<dbReference type="STRING" id="6238.A8XVH3"/>
<gene>
    <name evidence="4" type="primary">sru-38</name>
    <name evidence="2" type="synonym">Cbr-sru-38</name>
    <name evidence="4" type="ORF">CBG19377</name>
    <name evidence="2" type="ORF">CBG_19377</name>
</gene>
<feature type="transmembrane region" description="Helical" evidence="1">
    <location>
        <begin position="153"/>
        <end position="173"/>
    </location>
</feature>
<dbReference type="InParanoid" id="A8XVH3"/>
<dbReference type="PANTHER" id="PTHR47516">
    <property type="entry name" value="SERPENTINE RECEPTOR, CLASS U-RELATED"/>
    <property type="match status" value="1"/>
</dbReference>
<dbReference type="CTD" id="8579628"/>
<keyword evidence="1" id="KW-0812">Transmembrane</keyword>
<dbReference type="WormBase" id="CBG19377">
    <property type="protein sequence ID" value="CBP19478"/>
    <property type="gene ID" value="WBGene00038612"/>
    <property type="gene designation" value="Cbr-sru-38"/>
</dbReference>
<dbReference type="EMBL" id="HE601047">
    <property type="protein sequence ID" value="CAP36641.1"/>
    <property type="molecule type" value="Genomic_DNA"/>
</dbReference>
<evidence type="ECO:0000256" key="1">
    <source>
        <dbReference type="SAM" id="Phobius"/>
    </source>
</evidence>